<dbReference type="KEGG" id="gfe:Gferi_16595"/>
<evidence type="ECO:0000256" key="1">
    <source>
        <dbReference type="ARBA" id="ARBA00022801"/>
    </source>
</evidence>
<dbReference type="GO" id="GO:0016787">
    <property type="term" value="F:hydrolase activity"/>
    <property type="evidence" value="ECO:0007669"/>
    <property type="project" value="UniProtKB-UniRule"/>
</dbReference>
<dbReference type="InterPro" id="IPR001279">
    <property type="entry name" value="Metallo-B-lactamas"/>
</dbReference>
<dbReference type="Proteomes" id="UP000095743">
    <property type="component" value="Chromosome"/>
</dbReference>
<dbReference type="SMART" id="SM00849">
    <property type="entry name" value="Lactamase_B"/>
    <property type="match status" value="1"/>
</dbReference>
<dbReference type="HAMAP" id="MF_00457">
    <property type="entry name" value="UPF0173"/>
    <property type="match status" value="1"/>
</dbReference>
<dbReference type="Pfam" id="PF12706">
    <property type="entry name" value="Lactamase_B_2"/>
    <property type="match status" value="1"/>
</dbReference>
<proteinExistence type="inferred from homology"/>
<dbReference type="InterPro" id="IPR036866">
    <property type="entry name" value="RibonucZ/Hydroxyglut_hydro"/>
</dbReference>
<dbReference type="PANTHER" id="PTHR43546:SF3">
    <property type="entry name" value="UPF0173 METAL-DEPENDENT HYDROLASE MJ1163"/>
    <property type="match status" value="1"/>
</dbReference>
<dbReference type="OrthoDB" id="9789133at2"/>
<protein>
    <recommendedName>
        <fullName evidence="2">UPF0173 metal-dependent hydrolase Gferi_16595</fullName>
    </recommendedName>
</protein>
<feature type="domain" description="Metallo-beta-lactamase" evidence="3">
    <location>
        <begin position="7"/>
        <end position="191"/>
    </location>
</feature>
<reference evidence="4 5" key="1">
    <citation type="submission" date="2016-09" db="EMBL/GenBank/DDBJ databases">
        <title>Genomic analysis reveals versatility of anaerobic energy metabolism of Geosporobacter ferrireducens IRF9 of phylum Firmicutes.</title>
        <authorList>
            <person name="Kim S.-J."/>
        </authorList>
    </citation>
    <scope>NUCLEOTIDE SEQUENCE [LARGE SCALE GENOMIC DNA]</scope>
    <source>
        <strain evidence="4 5">IRF9</strain>
    </source>
</reference>
<organism evidence="4 5">
    <name type="scientific">Geosporobacter ferrireducens</name>
    <dbReference type="NCBI Taxonomy" id="1424294"/>
    <lineage>
        <taxon>Bacteria</taxon>
        <taxon>Bacillati</taxon>
        <taxon>Bacillota</taxon>
        <taxon>Clostridia</taxon>
        <taxon>Peptostreptococcales</taxon>
        <taxon>Thermotaleaceae</taxon>
        <taxon>Geosporobacter</taxon>
    </lineage>
</organism>
<dbReference type="PANTHER" id="PTHR43546">
    <property type="entry name" value="UPF0173 METAL-DEPENDENT HYDROLASE MJ1163-RELATED"/>
    <property type="match status" value="1"/>
</dbReference>
<dbReference type="InterPro" id="IPR022877">
    <property type="entry name" value="UPF0173"/>
</dbReference>
<dbReference type="Gene3D" id="3.60.15.10">
    <property type="entry name" value="Ribonuclease Z/Hydroxyacylglutathione hydrolase-like"/>
    <property type="match status" value="1"/>
</dbReference>
<dbReference type="SUPFAM" id="SSF56281">
    <property type="entry name" value="Metallo-hydrolase/oxidoreductase"/>
    <property type="match status" value="1"/>
</dbReference>
<keyword evidence="1 2" id="KW-0378">Hydrolase</keyword>
<dbReference type="STRING" id="1424294.Gferi_16595"/>
<evidence type="ECO:0000256" key="2">
    <source>
        <dbReference type="HAMAP-Rule" id="MF_00457"/>
    </source>
</evidence>
<dbReference type="EMBL" id="CP017269">
    <property type="protein sequence ID" value="AOT71033.1"/>
    <property type="molecule type" value="Genomic_DNA"/>
</dbReference>
<dbReference type="NCBIfam" id="NF001911">
    <property type="entry name" value="PRK00685.1"/>
    <property type="match status" value="1"/>
</dbReference>
<evidence type="ECO:0000313" key="5">
    <source>
        <dbReference type="Proteomes" id="UP000095743"/>
    </source>
</evidence>
<dbReference type="AlphaFoldDB" id="A0A1D8GJF6"/>
<keyword evidence="5" id="KW-1185">Reference proteome</keyword>
<dbReference type="InterPro" id="IPR050114">
    <property type="entry name" value="UPF0173_UPF0282_UlaG_hydrolase"/>
</dbReference>
<gene>
    <name evidence="4" type="ORF">Gferi_16595</name>
</gene>
<dbReference type="RefSeq" id="WP_069978440.1">
    <property type="nucleotide sequence ID" value="NZ_CP017269.1"/>
</dbReference>
<sequence>MKLRYLGHASFYVEEGDFKALIDPFISNNPNAPVKASDFNDITHIFVTHGHGDHLGDTVTIANRTNATVITNYEIANYLSGKGVPTHPMHIGGRTKFDFGKVKMTPALHGSGIETISGLIYGGNPCGFVIEVNGKKLYHAGDTGLTMDMQLLAIENIDVALLPIGGNFTMDIEDAARAVDFVQPKKVIPMHYGTFPVITADPEIFKEQVKNAEAIILKPGETFEF</sequence>
<evidence type="ECO:0000313" key="4">
    <source>
        <dbReference type="EMBL" id="AOT71033.1"/>
    </source>
</evidence>
<comment type="similarity">
    <text evidence="2">Belongs to the UPF0173 family.</text>
</comment>
<evidence type="ECO:0000259" key="3">
    <source>
        <dbReference type="SMART" id="SM00849"/>
    </source>
</evidence>
<name>A0A1D8GJF6_9FIRM</name>
<accession>A0A1D8GJF6</accession>